<dbReference type="EMBL" id="JBHTOF010000083">
    <property type="protein sequence ID" value="MFD1465801.1"/>
    <property type="molecule type" value="Genomic_DNA"/>
</dbReference>
<evidence type="ECO:0000313" key="2">
    <source>
        <dbReference type="EMBL" id="MFD1465801.1"/>
    </source>
</evidence>
<dbReference type="Gene3D" id="3.30.420.40">
    <property type="match status" value="2"/>
</dbReference>
<gene>
    <name evidence="2" type="ORF">ACFQ4L_06980</name>
</gene>
<dbReference type="PANTHER" id="PTHR18964">
    <property type="entry name" value="ROK (REPRESSOR, ORF, KINASE) FAMILY"/>
    <property type="match status" value="1"/>
</dbReference>
<protein>
    <submittedName>
        <fullName evidence="2">ROK family protein</fullName>
    </submittedName>
</protein>
<dbReference type="CDD" id="cd24152">
    <property type="entry name" value="ASKHA_NBD_ROK-like"/>
    <property type="match status" value="1"/>
</dbReference>
<evidence type="ECO:0000256" key="1">
    <source>
        <dbReference type="ARBA" id="ARBA00006479"/>
    </source>
</evidence>
<comment type="similarity">
    <text evidence="1">Belongs to the ROK (NagC/XylR) family.</text>
</comment>
<dbReference type="Pfam" id="PF00480">
    <property type="entry name" value="ROK"/>
    <property type="match status" value="1"/>
</dbReference>
<dbReference type="InterPro" id="IPR000600">
    <property type="entry name" value="ROK"/>
</dbReference>
<sequence>MSVIIFDFGGTSVKYGTWSQGQLGNHGSFVTPTTWKEMKASLSAAFTELKTKVTNVQGVALSLPGVVDNEKGEIRGDSAIRYIHRFPIKAEFTELFDNLPVAMENDANCAALAELWQGSATDVDDALVIALGTGVGGSVIVNRQLVRGKNLVGGEFGFMQMTPEGTWSTMGTVVRTVERYNEHSRQEPITGKELFDRAEAGDELAQSEVDKFYHYNAIGIYNLISSFNPDRVILAGGVSARQELPVVLTKRVTNLLKWAGLSEPVVDIQVSRFSNDANLIGAVKNFMDWHPEITIA</sequence>
<comment type="caution">
    <text evidence="2">The sequence shown here is derived from an EMBL/GenBank/DDBJ whole genome shotgun (WGS) entry which is preliminary data.</text>
</comment>
<keyword evidence="3" id="KW-1185">Reference proteome</keyword>
<reference evidence="3" key="1">
    <citation type="journal article" date="2019" name="Int. J. Syst. Evol. Microbiol.">
        <title>The Global Catalogue of Microorganisms (GCM) 10K type strain sequencing project: providing services to taxonomists for standard genome sequencing and annotation.</title>
        <authorList>
            <consortium name="The Broad Institute Genomics Platform"/>
            <consortium name="The Broad Institute Genome Sequencing Center for Infectious Disease"/>
            <person name="Wu L."/>
            <person name="Ma J."/>
        </authorList>
    </citation>
    <scope>NUCLEOTIDE SEQUENCE [LARGE SCALE GENOMIC DNA]</scope>
    <source>
        <strain evidence="3">CCM 8951</strain>
    </source>
</reference>
<accession>A0ABW4DQS6</accession>
<evidence type="ECO:0000313" key="3">
    <source>
        <dbReference type="Proteomes" id="UP001597244"/>
    </source>
</evidence>
<dbReference type="PANTHER" id="PTHR18964:SF170">
    <property type="entry name" value="SUGAR KINASE"/>
    <property type="match status" value="1"/>
</dbReference>
<dbReference type="SUPFAM" id="SSF53067">
    <property type="entry name" value="Actin-like ATPase domain"/>
    <property type="match status" value="1"/>
</dbReference>
<proteinExistence type="inferred from homology"/>
<organism evidence="2 3">
    <name type="scientific">Lapidilactobacillus mulanensis</name>
    <dbReference type="NCBI Taxonomy" id="2485999"/>
    <lineage>
        <taxon>Bacteria</taxon>
        <taxon>Bacillati</taxon>
        <taxon>Bacillota</taxon>
        <taxon>Bacilli</taxon>
        <taxon>Lactobacillales</taxon>
        <taxon>Lactobacillaceae</taxon>
        <taxon>Lapidilactobacillus</taxon>
    </lineage>
</organism>
<dbReference type="InterPro" id="IPR043129">
    <property type="entry name" value="ATPase_NBD"/>
</dbReference>
<name>A0ABW4DQS6_9LACO</name>
<dbReference type="Proteomes" id="UP001597244">
    <property type="component" value="Unassembled WGS sequence"/>
</dbReference>
<dbReference type="RefSeq" id="WP_164506626.1">
    <property type="nucleotide sequence ID" value="NZ_JBHTOF010000083.1"/>
</dbReference>